<keyword evidence="4" id="KW-1185">Reference proteome</keyword>
<comment type="caution">
    <text evidence="3">The sequence shown here is derived from an EMBL/GenBank/DDBJ whole genome shotgun (WGS) entry which is preliminary data.</text>
</comment>
<dbReference type="InterPro" id="IPR015915">
    <property type="entry name" value="Kelch-typ_b-propeller"/>
</dbReference>
<evidence type="ECO:0000313" key="3">
    <source>
        <dbReference type="EMBL" id="CAF1677094.1"/>
    </source>
</evidence>
<dbReference type="Gene3D" id="2.130.10.80">
    <property type="entry name" value="Galactose oxidase/kelch, beta-propeller"/>
    <property type="match status" value="1"/>
</dbReference>
<dbReference type="SMART" id="SM00612">
    <property type="entry name" value="Kelch"/>
    <property type="match status" value="1"/>
</dbReference>
<keyword evidence="2" id="KW-0732">Signal</keyword>
<sequence length="188" mass="20739">MITISINICFILIFLFSLSFYEVNSTLCSDISQYGRCSTNSACGCFPMSGADNVGICGFLWTSCSTLDLCDSVTNACAKDEHICIHHPRCHVKPVCYPASMISSRVCPPLARWYNISQMPSLVREHVASILFDGTIMISGGRAGRTAITNKVILYDPINETWNTTSNMRDARYKHTASVLLHGQVLVT</sequence>
<feature type="signal peptide" evidence="2">
    <location>
        <begin position="1"/>
        <end position="25"/>
    </location>
</feature>
<organism evidence="3 4">
    <name type="scientific">Adineta ricciae</name>
    <name type="common">Rotifer</name>
    <dbReference type="NCBI Taxonomy" id="249248"/>
    <lineage>
        <taxon>Eukaryota</taxon>
        <taxon>Metazoa</taxon>
        <taxon>Spiralia</taxon>
        <taxon>Gnathifera</taxon>
        <taxon>Rotifera</taxon>
        <taxon>Eurotatoria</taxon>
        <taxon>Bdelloidea</taxon>
        <taxon>Adinetida</taxon>
        <taxon>Adinetidae</taxon>
        <taxon>Adineta</taxon>
    </lineage>
</organism>
<evidence type="ECO:0000256" key="2">
    <source>
        <dbReference type="SAM" id="SignalP"/>
    </source>
</evidence>
<dbReference type="InterPro" id="IPR037293">
    <property type="entry name" value="Gal_Oxidase_central_sf"/>
</dbReference>
<accession>A0A816GMN8</accession>
<dbReference type="AlphaFoldDB" id="A0A816GMN8"/>
<proteinExistence type="predicted"/>
<feature type="non-terminal residue" evidence="3">
    <location>
        <position position="1"/>
    </location>
</feature>
<feature type="chain" id="PRO_5032456789" evidence="2">
    <location>
        <begin position="26"/>
        <end position="188"/>
    </location>
</feature>
<dbReference type="Proteomes" id="UP000663828">
    <property type="component" value="Unassembled WGS sequence"/>
</dbReference>
<dbReference type="EMBL" id="CAJNOR010014174">
    <property type="protein sequence ID" value="CAF1677094.1"/>
    <property type="molecule type" value="Genomic_DNA"/>
</dbReference>
<evidence type="ECO:0000313" key="4">
    <source>
        <dbReference type="Proteomes" id="UP000663828"/>
    </source>
</evidence>
<evidence type="ECO:0000256" key="1">
    <source>
        <dbReference type="ARBA" id="ARBA00022441"/>
    </source>
</evidence>
<dbReference type="Pfam" id="PF01344">
    <property type="entry name" value="Kelch_1"/>
    <property type="match status" value="1"/>
</dbReference>
<gene>
    <name evidence="3" type="ORF">XAT740_LOCUS59815</name>
</gene>
<keyword evidence="1" id="KW-0880">Kelch repeat</keyword>
<protein>
    <submittedName>
        <fullName evidence="3">Uncharacterized protein</fullName>
    </submittedName>
</protein>
<dbReference type="SUPFAM" id="SSF117281">
    <property type="entry name" value="Kelch motif"/>
    <property type="match status" value="1"/>
</dbReference>
<dbReference type="InterPro" id="IPR006652">
    <property type="entry name" value="Kelch_1"/>
</dbReference>
<name>A0A816GMN8_ADIRI</name>
<reference evidence="3" key="1">
    <citation type="submission" date="2021-02" db="EMBL/GenBank/DDBJ databases">
        <authorList>
            <person name="Nowell W R."/>
        </authorList>
    </citation>
    <scope>NUCLEOTIDE SEQUENCE</scope>
</reference>